<dbReference type="InterPro" id="IPR011008">
    <property type="entry name" value="Dimeric_a/b-barrel"/>
</dbReference>
<keyword evidence="3" id="KW-1185">Reference proteome</keyword>
<dbReference type="Gene3D" id="3.30.70.100">
    <property type="match status" value="1"/>
</dbReference>
<dbReference type="AlphaFoldDB" id="A0A4Q7M354"/>
<dbReference type="SUPFAM" id="SSF54909">
    <property type="entry name" value="Dimeric alpha+beta barrel"/>
    <property type="match status" value="1"/>
</dbReference>
<evidence type="ECO:0000259" key="1">
    <source>
        <dbReference type="Pfam" id="PF03992"/>
    </source>
</evidence>
<dbReference type="Proteomes" id="UP000293852">
    <property type="component" value="Unassembled WGS sequence"/>
</dbReference>
<sequence>MMCAVTVRLNGLLVCADDVQAHVVRAHLAQHVELTRAESGCVSFAVEPTADPLIWTVDEEFADADAFAAHQARVAASAWGIATTGIERRYVTEGLDERPAPFAV</sequence>
<name>A0A4Q7M354_9MICO</name>
<evidence type="ECO:0000313" key="2">
    <source>
        <dbReference type="EMBL" id="RZS60359.1"/>
    </source>
</evidence>
<proteinExistence type="predicted"/>
<organism evidence="2 3">
    <name type="scientific">Xylanimonas ulmi</name>
    <dbReference type="NCBI Taxonomy" id="228973"/>
    <lineage>
        <taxon>Bacteria</taxon>
        <taxon>Bacillati</taxon>
        <taxon>Actinomycetota</taxon>
        <taxon>Actinomycetes</taxon>
        <taxon>Micrococcales</taxon>
        <taxon>Promicromonosporaceae</taxon>
        <taxon>Xylanimonas</taxon>
    </lineage>
</organism>
<gene>
    <name evidence="2" type="ORF">EV386_0614</name>
</gene>
<dbReference type="InterPro" id="IPR007138">
    <property type="entry name" value="ABM_dom"/>
</dbReference>
<dbReference type="GO" id="GO:0004497">
    <property type="term" value="F:monooxygenase activity"/>
    <property type="evidence" value="ECO:0007669"/>
    <property type="project" value="UniProtKB-KW"/>
</dbReference>
<keyword evidence="2" id="KW-0503">Monooxygenase</keyword>
<dbReference type="EMBL" id="SGWX01000001">
    <property type="protein sequence ID" value="RZS60359.1"/>
    <property type="molecule type" value="Genomic_DNA"/>
</dbReference>
<dbReference type="Pfam" id="PF03992">
    <property type="entry name" value="ABM"/>
    <property type="match status" value="1"/>
</dbReference>
<protein>
    <submittedName>
        <fullName evidence="2">Antibiotic biosynthesis monooxygenase</fullName>
    </submittedName>
</protein>
<accession>A0A4Q7M354</accession>
<keyword evidence="2" id="KW-0560">Oxidoreductase</keyword>
<evidence type="ECO:0000313" key="3">
    <source>
        <dbReference type="Proteomes" id="UP000293852"/>
    </source>
</evidence>
<feature type="domain" description="ABM" evidence="1">
    <location>
        <begin position="22"/>
        <end position="78"/>
    </location>
</feature>
<comment type="caution">
    <text evidence="2">The sequence shown here is derived from an EMBL/GenBank/DDBJ whole genome shotgun (WGS) entry which is preliminary data.</text>
</comment>
<reference evidence="2 3" key="1">
    <citation type="submission" date="2019-02" db="EMBL/GenBank/DDBJ databases">
        <title>Sequencing the genomes of 1000 actinobacteria strains.</title>
        <authorList>
            <person name="Klenk H.-P."/>
        </authorList>
    </citation>
    <scope>NUCLEOTIDE SEQUENCE [LARGE SCALE GENOMIC DNA]</scope>
    <source>
        <strain evidence="2 3">DSM 16932</strain>
    </source>
</reference>